<dbReference type="InterPro" id="IPR036390">
    <property type="entry name" value="WH_DNA-bd_sf"/>
</dbReference>
<reference evidence="5 6" key="2">
    <citation type="submission" date="2018-03" db="EMBL/GenBank/DDBJ databases">
        <title>Draft genome of Pseudomonas putida strain KT-27.</title>
        <authorList>
            <person name="Yoshizawa S."/>
            <person name="Khan N.H."/>
            <person name="Nishimura M."/>
            <person name="Chiura H.X."/>
            <person name="Ogura Y."/>
            <person name="Hayashi T."/>
            <person name="Kogure K."/>
        </authorList>
    </citation>
    <scope>NUCLEOTIDE SEQUENCE [LARGE SCALE GENOMIC DNA]</scope>
    <source>
        <strain evidence="5 6">KT-27</strain>
    </source>
</reference>
<dbReference type="PRINTS" id="PR00035">
    <property type="entry name" value="HTHGNTR"/>
</dbReference>
<dbReference type="CDD" id="cd07377">
    <property type="entry name" value="WHTH_GntR"/>
    <property type="match status" value="1"/>
</dbReference>
<dbReference type="Pfam" id="PF07729">
    <property type="entry name" value="FCD"/>
    <property type="match status" value="1"/>
</dbReference>
<comment type="caution">
    <text evidence="5">The sequence shown here is derived from an EMBL/GenBank/DDBJ whole genome shotgun (WGS) entry which is preliminary data.</text>
</comment>
<organism evidence="5 6">
    <name type="scientific">Pseudomonas putida</name>
    <name type="common">Arthrobacter siderocapsulatus</name>
    <dbReference type="NCBI Taxonomy" id="303"/>
    <lineage>
        <taxon>Bacteria</taxon>
        <taxon>Pseudomonadati</taxon>
        <taxon>Pseudomonadota</taxon>
        <taxon>Gammaproteobacteria</taxon>
        <taxon>Pseudomonadales</taxon>
        <taxon>Pseudomonadaceae</taxon>
        <taxon>Pseudomonas</taxon>
    </lineage>
</organism>
<dbReference type="EMBL" id="MIND01000018">
    <property type="protein sequence ID" value="POF88917.1"/>
    <property type="molecule type" value="Genomic_DNA"/>
</dbReference>
<evidence type="ECO:0000259" key="4">
    <source>
        <dbReference type="PROSITE" id="PS50949"/>
    </source>
</evidence>
<dbReference type="PROSITE" id="PS50949">
    <property type="entry name" value="HTH_GNTR"/>
    <property type="match status" value="1"/>
</dbReference>
<dbReference type="Gene3D" id="1.20.120.530">
    <property type="entry name" value="GntR ligand-binding domain-like"/>
    <property type="match status" value="1"/>
</dbReference>
<dbReference type="GO" id="GO:0003700">
    <property type="term" value="F:DNA-binding transcription factor activity"/>
    <property type="evidence" value="ECO:0007669"/>
    <property type="project" value="InterPro"/>
</dbReference>
<proteinExistence type="predicted"/>
<feature type="domain" description="HTH gntR-type" evidence="4">
    <location>
        <begin position="10"/>
        <end position="78"/>
    </location>
</feature>
<keyword evidence="2" id="KW-0238">DNA-binding</keyword>
<sequence length="235" mass="25589">MAPAAPDRRVSLAQQLVLDLSRQILAGELPPGSKLPTEQAFTEQRKVSRTVVREAMSRLQAEGLVETRRGIGTFVVDSMRPAEFHESKPQQGSAYDAVAIIELRLSLEVEAAAIAAQCASPRQLATIRAALDEANDLQQLGAQSTRIDFEFDLQIALCTGNSFFIDAMNHVGSTLMSAAPPARAVESELRTLQVREREQIYAAIARKDADVARAAMRLHLTNLLHHARAAVPSAQ</sequence>
<dbReference type="SMART" id="SM00895">
    <property type="entry name" value="FCD"/>
    <property type="match status" value="1"/>
</dbReference>
<evidence type="ECO:0000313" key="5">
    <source>
        <dbReference type="EMBL" id="POF88917.1"/>
    </source>
</evidence>
<gene>
    <name evidence="5" type="ORF">BGP80_13460</name>
</gene>
<dbReference type="Pfam" id="PF00392">
    <property type="entry name" value="GntR"/>
    <property type="match status" value="1"/>
</dbReference>
<dbReference type="InterPro" id="IPR036388">
    <property type="entry name" value="WH-like_DNA-bd_sf"/>
</dbReference>
<evidence type="ECO:0000313" key="6">
    <source>
        <dbReference type="Proteomes" id="UP000237194"/>
    </source>
</evidence>
<dbReference type="SUPFAM" id="SSF46785">
    <property type="entry name" value="Winged helix' DNA-binding domain"/>
    <property type="match status" value="1"/>
</dbReference>
<protein>
    <submittedName>
        <fullName evidence="5">GntR family transcriptional regulator</fullName>
    </submittedName>
</protein>
<accession>A0A2S3WD76</accession>
<name>A0A2S3WD76_PSEPU</name>
<dbReference type="InterPro" id="IPR000524">
    <property type="entry name" value="Tscrpt_reg_HTH_GntR"/>
</dbReference>
<dbReference type="Proteomes" id="UP000237194">
    <property type="component" value="Unassembled WGS sequence"/>
</dbReference>
<dbReference type="Gene3D" id="1.10.10.10">
    <property type="entry name" value="Winged helix-like DNA-binding domain superfamily/Winged helix DNA-binding domain"/>
    <property type="match status" value="1"/>
</dbReference>
<keyword evidence="3" id="KW-0804">Transcription</keyword>
<dbReference type="RefSeq" id="WP_103437018.1">
    <property type="nucleotide sequence ID" value="NZ_MIND01000018.1"/>
</dbReference>
<dbReference type="InterPro" id="IPR011711">
    <property type="entry name" value="GntR_C"/>
</dbReference>
<dbReference type="GO" id="GO:0003677">
    <property type="term" value="F:DNA binding"/>
    <property type="evidence" value="ECO:0007669"/>
    <property type="project" value="UniProtKB-KW"/>
</dbReference>
<dbReference type="SUPFAM" id="SSF48008">
    <property type="entry name" value="GntR ligand-binding domain-like"/>
    <property type="match status" value="1"/>
</dbReference>
<evidence type="ECO:0000256" key="2">
    <source>
        <dbReference type="ARBA" id="ARBA00023125"/>
    </source>
</evidence>
<keyword evidence="1" id="KW-0805">Transcription regulation</keyword>
<dbReference type="PANTHER" id="PTHR43537:SF44">
    <property type="entry name" value="GNTR FAMILY REGULATORY PROTEIN"/>
    <property type="match status" value="1"/>
</dbReference>
<evidence type="ECO:0000256" key="3">
    <source>
        <dbReference type="ARBA" id="ARBA00023163"/>
    </source>
</evidence>
<dbReference type="PANTHER" id="PTHR43537">
    <property type="entry name" value="TRANSCRIPTIONAL REGULATOR, GNTR FAMILY"/>
    <property type="match status" value="1"/>
</dbReference>
<reference evidence="5 6" key="1">
    <citation type="submission" date="2016-08" db="EMBL/GenBank/DDBJ databases">
        <authorList>
            <person name="Seilhamer J.J."/>
        </authorList>
    </citation>
    <scope>NUCLEOTIDE SEQUENCE [LARGE SCALE GENOMIC DNA]</scope>
    <source>
        <strain evidence="5 6">KT-27</strain>
    </source>
</reference>
<dbReference type="InterPro" id="IPR008920">
    <property type="entry name" value="TF_FadR/GntR_C"/>
</dbReference>
<dbReference type="AlphaFoldDB" id="A0A2S3WD76"/>
<dbReference type="SMART" id="SM00345">
    <property type="entry name" value="HTH_GNTR"/>
    <property type="match status" value="1"/>
</dbReference>
<evidence type="ECO:0000256" key="1">
    <source>
        <dbReference type="ARBA" id="ARBA00023015"/>
    </source>
</evidence>